<dbReference type="Pfam" id="PF20268">
    <property type="entry name" value="SBDS_C"/>
    <property type="match status" value="1"/>
</dbReference>
<evidence type="ECO:0000256" key="1">
    <source>
        <dbReference type="ARBA" id="ARBA00004123"/>
    </source>
</evidence>
<comment type="subcellular location">
    <subcellularLocation>
        <location evidence="2">Cytoplasm</location>
    </subcellularLocation>
    <subcellularLocation>
        <location evidence="1">Nucleus</location>
    </subcellularLocation>
</comment>
<evidence type="ECO:0000259" key="9">
    <source>
        <dbReference type="PROSITE" id="PS00028"/>
    </source>
</evidence>
<dbReference type="InterPro" id="IPR036786">
    <property type="entry name" value="Ribosome_mat_SBDS_N_sf"/>
</dbReference>
<dbReference type="GO" id="GO:0005634">
    <property type="term" value="C:nucleus"/>
    <property type="evidence" value="ECO:0007669"/>
    <property type="project" value="UniProtKB-SubCell"/>
</dbReference>
<dbReference type="PROSITE" id="PS00028">
    <property type="entry name" value="ZINC_FINGER_C2H2_1"/>
    <property type="match status" value="1"/>
</dbReference>
<dbReference type="Proteomes" id="UP000355283">
    <property type="component" value="Unassembled WGS sequence"/>
</dbReference>
<organism evidence="10 11">
    <name type="scientific">Nannochloropsis salina CCMP1776</name>
    <dbReference type="NCBI Taxonomy" id="1027361"/>
    <lineage>
        <taxon>Eukaryota</taxon>
        <taxon>Sar</taxon>
        <taxon>Stramenopiles</taxon>
        <taxon>Ochrophyta</taxon>
        <taxon>Eustigmatophyceae</taxon>
        <taxon>Eustigmatales</taxon>
        <taxon>Monodopsidaceae</taxon>
        <taxon>Microchloropsis</taxon>
        <taxon>Microchloropsis salina</taxon>
    </lineage>
</organism>
<comment type="similarity">
    <text evidence="3">Belongs to the SDO1/SBDS family.</text>
</comment>
<name>A0A4D9CZ78_9STRA</name>
<proteinExistence type="inferred from homology"/>
<evidence type="ECO:0000313" key="10">
    <source>
        <dbReference type="EMBL" id="TFJ84500.1"/>
    </source>
</evidence>
<comment type="caution">
    <text evidence="10">The sequence shown here is derived from an EMBL/GenBank/DDBJ whole genome shotgun (WGS) entry which is preliminary data.</text>
</comment>
<accession>A0A4D9CZ78</accession>
<dbReference type="Gene3D" id="3.30.70.240">
    <property type="match status" value="1"/>
</dbReference>
<dbReference type="Gene3D" id="3.30.1250.10">
    <property type="entry name" value="Ribosome maturation protein SBDS, N-terminal domain"/>
    <property type="match status" value="1"/>
</dbReference>
<evidence type="ECO:0000256" key="8">
    <source>
        <dbReference type="SAM" id="MobiDB-lite"/>
    </source>
</evidence>
<keyword evidence="6" id="KW-0539">Nucleus</keyword>
<protein>
    <recommendedName>
        <fullName evidence="9">C2H2-type domain-containing protein</fullName>
    </recommendedName>
</protein>
<evidence type="ECO:0000256" key="3">
    <source>
        <dbReference type="ARBA" id="ARBA00007433"/>
    </source>
</evidence>
<dbReference type="PROSITE" id="PS01267">
    <property type="entry name" value="UPF0023"/>
    <property type="match status" value="1"/>
</dbReference>
<dbReference type="InterPro" id="IPR002140">
    <property type="entry name" value="Sdo1/SBDS"/>
</dbReference>
<dbReference type="InterPro" id="IPR046928">
    <property type="entry name" value="SDO1/SBDS_C"/>
</dbReference>
<feature type="region of interest" description="Disordered" evidence="8">
    <location>
        <begin position="262"/>
        <end position="391"/>
    </location>
</feature>
<feature type="compositionally biased region" description="Basic and acidic residues" evidence="8">
    <location>
        <begin position="277"/>
        <end position="291"/>
    </location>
</feature>
<feature type="compositionally biased region" description="Basic and acidic residues" evidence="8">
    <location>
        <begin position="340"/>
        <end position="388"/>
    </location>
</feature>
<keyword evidence="4" id="KW-0963">Cytoplasm</keyword>
<dbReference type="EMBL" id="SDOX01000019">
    <property type="protein sequence ID" value="TFJ84500.1"/>
    <property type="molecule type" value="Genomic_DNA"/>
</dbReference>
<evidence type="ECO:0000256" key="6">
    <source>
        <dbReference type="ARBA" id="ARBA00023242"/>
    </source>
</evidence>
<reference evidence="10 11" key="1">
    <citation type="submission" date="2019-01" db="EMBL/GenBank/DDBJ databases">
        <title>Nuclear Genome Assembly of the Microalgal Biofuel strain Nannochloropsis salina CCMP1776.</title>
        <authorList>
            <person name="Hovde B."/>
        </authorList>
    </citation>
    <scope>NUCLEOTIDE SEQUENCE [LARGE SCALE GENOMIC DNA]</scope>
    <source>
        <strain evidence="10 11">CCMP1776</strain>
    </source>
</reference>
<keyword evidence="11" id="KW-1185">Reference proteome</keyword>
<dbReference type="AlphaFoldDB" id="A0A4D9CZ78"/>
<comment type="subunit">
    <text evidence="7">Associates with the 60S ribosomal subunit.</text>
</comment>
<feature type="compositionally biased region" description="Basic residues" evidence="8">
    <location>
        <begin position="329"/>
        <end position="339"/>
    </location>
</feature>
<dbReference type="Pfam" id="PF01172">
    <property type="entry name" value="SBDS_N"/>
    <property type="match status" value="1"/>
</dbReference>
<feature type="domain" description="C2H2-type" evidence="9">
    <location>
        <begin position="396"/>
        <end position="418"/>
    </location>
</feature>
<dbReference type="InterPro" id="IPR019783">
    <property type="entry name" value="SDO1/SBDS_N"/>
</dbReference>
<dbReference type="GO" id="GO:0042256">
    <property type="term" value="P:cytosolic ribosome assembly"/>
    <property type="evidence" value="ECO:0007669"/>
    <property type="project" value="InterPro"/>
</dbReference>
<evidence type="ECO:0000313" key="11">
    <source>
        <dbReference type="Proteomes" id="UP000355283"/>
    </source>
</evidence>
<dbReference type="Gene3D" id="1.10.10.900">
    <property type="entry name" value="SBDS protein C-terminal domain, subdomain 1"/>
    <property type="match status" value="1"/>
</dbReference>
<gene>
    <name evidence="10" type="ORF">NSK_004485</name>
</gene>
<sequence>MSRRIGQPVNQVRLTNVAMVRVHKGGKRFEIACYRNKVLSWRQGVEKDIDEVLQTHAIFLNVSKGVLASSKDLMDCFGQDDVEALLRLILEKGEYHPSDKEREAMHESLYRDIATIVAIKSVNPTSNRPYTVNMILSGMKDIHFAVNPTRGAKQQALEVIRRLQDVMPLERAKMRLKVVCPTTEDLAQVVEGMASFGIDGNTVEATGKKEEVDLLVDPGLFRRVDELVRGKGKGALHVLELSVQQEGEADVDLEIARKAAMRKEQRDESAVANTFKAFEEAREREGRKETDQEGEAGFLRGANVKAHGNEDSVVEGAEEHVDKQGTKSRGSKKSKAARRREKEIFRERELRKEEECKRRERQGEERPKSEESNKKGGGSERGSWEKARPGSNRLACNTCHVDFQDAKEYREHYRTDWHRYNLKLKEKGGGPVSEAEFELVDADEMFCSYRDI</sequence>
<dbReference type="PANTHER" id="PTHR10927:SF1">
    <property type="entry name" value="RIBOSOME MATURATION PROTEIN SBDS"/>
    <property type="match status" value="1"/>
</dbReference>
<dbReference type="InterPro" id="IPR037188">
    <property type="entry name" value="Sdo1/SBDS_central_sf"/>
</dbReference>
<dbReference type="InterPro" id="IPR018023">
    <property type="entry name" value="Ribosome_mat_SBDS_CS"/>
</dbReference>
<dbReference type="Pfam" id="PF09377">
    <property type="entry name" value="SBDS_domain_II"/>
    <property type="match status" value="1"/>
</dbReference>
<evidence type="ECO:0000256" key="4">
    <source>
        <dbReference type="ARBA" id="ARBA00022490"/>
    </source>
</evidence>
<dbReference type="GO" id="GO:0005737">
    <property type="term" value="C:cytoplasm"/>
    <property type="evidence" value="ECO:0007669"/>
    <property type="project" value="UniProtKB-SubCell"/>
</dbReference>
<evidence type="ECO:0000256" key="7">
    <source>
        <dbReference type="ARBA" id="ARBA00049708"/>
    </source>
</evidence>
<keyword evidence="5" id="KW-0690">Ribosome biogenesis</keyword>
<dbReference type="OrthoDB" id="10253092at2759"/>
<evidence type="ECO:0000256" key="5">
    <source>
        <dbReference type="ARBA" id="ARBA00022517"/>
    </source>
</evidence>
<dbReference type="InterPro" id="IPR013087">
    <property type="entry name" value="Znf_C2H2_type"/>
</dbReference>
<dbReference type="NCBIfam" id="TIGR00291">
    <property type="entry name" value="RNA_SBDS"/>
    <property type="match status" value="1"/>
</dbReference>
<dbReference type="Gene3D" id="3.30.160.60">
    <property type="entry name" value="Classic Zinc Finger"/>
    <property type="match status" value="1"/>
</dbReference>
<dbReference type="SUPFAM" id="SSF109728">
    <property type="entry name" value="Hypothetical protein AF0491, middle domain"/>
    <property type="match status" value="1"/>
</dbReference>
<dbReference type="InterPro" id="IPR018978">
    <property type="entry name" value="SDO1/SBDS_central"/>
</dbReference>
<dbReference type="SUPFAM" id="SSF89895">
    <property type="entry name" value="FYSH domain"/>
    <property type="match status" value="1"/>
</dbReference>
<dbReference type="PANTHER" id="PTHR10927">
    <property type="entry name" value="RIBOSOME MATURATION PROTEIN SBDS"/>
    <property type="match status" value="1"/>
</dbReference>
<evidence type="ECO:0000256" key="2">
    <source>
        <dbReference type="ARBA" id="ARBA00004496"/>
    </source>
</evidence>
<dbReference type="InterPro" id="IPR039100">
    <property type="entry name" value="Sdo1/SBDS-like"/>
</dbReference>